<proteinExistence type="predicted"/>
<gene>
    <name evidence="2" type="ORF">DHL47_12530</name>
</gene>
<evidence type="ECO:0000313" key="2">
    <source>
        <dbReference type="EMBL" id="MBP2622129.1"/>
    </source>
</evidence>
<keyword evidence="3" id="KW-1185">Reference proteome</keyword>
<dbReference type="EMBL" id="QFAY01000035">
    <property type="protein sequence ID" value="MBP2622129.1"/>
    <property type="molecule type" value="Genomic_DNA"/>
</dbReference>
<sequence>MTVLASAILLIRFLLEITALLGLLIGSFTAPTLLKKCLSFLACLLVGFLWARYGAPKSSQALSSWGKLSLEVFLYSLTVFFFYMTYPAKWATAFLLIAALDLIAMYLLNL</sequence>
<evidence type="ECO:0008006" key="4">
    <source>
        <dbReference type="Google" id="ProtNLM"/>
    </source>
</evidence>
<accession>A0ABS5B2F1</accession>
<dbReference type="Proteomes" id="UP001519349">
    <property type="component" value="Unassembled WGS sequence"/>
</dbReference>
<protein>
    <recommendedName>
        <fullName evidence="4">DUF2568 domain-containing protein</fullName>
    </recommendedName>
</protein>
<feature type="transmembrane region" description="Helical" evidence="1">
    <location>
        <begin position="65"/>
        <end position="84"/>
    </location>
</feature>
<feature type="transmembrane region" description="Helical" evidence="1">
    <location>
        <begin position="7"/>
        <end position="27"/>
    </location>
</feature>
<comment type="caution">
    <text evidence="2">The sequence shown here is derived from an EMBL/GenBank/DDBJ whole genome shotgun (WGS) entry which is preliminary data.</text>
</comment>
<name>A0ABS5B2F1_9STRE</name>
<organism evidence="2 3">
    <name type="scientific">Streptococcus panodentis</name>
    <dbReference type="NCBI Taxonomy" id="1581472"/>
    <lineage>
        <taxon>Bacteria</taxon>
        <taxon>Bacillati</taxon>
        <taxon>Bacillota</taxon>
        <taxon>Bacilli</taxon>
        <taxon>Lactobacillales</taxon>
        <taxon>Streptococcaceae</taxon>
        <taxon>Streptococcus</taxon>
    </lineage>
</organism>
<feature type="transmembrane region" description="Helical" evidence="1">
    <location>
        <begin position="33"/>
        <end position="53"/>
    </location>
</feature>
<dbReference type="RefSeq" id="WP_209552061.1">
    <property type="nucleotide sequence ID" value="NZ_QFAY01000035.1"/>
</dbReference>
<keyword evidence="1" id="KW-0472">Membrane</keyword>
<dbReference type="Pfam" id="PF10823">
    <property type="entry name" value="DUF2568"/>
    <property type="match status" value="1"/>
</dbReference>
<feature type="transmembrane region" description="Helical" evidence="1">
    <location>
        <begin position="90"/>
        <end position="108"/>
    </location>
</feature>
<evidence type="ECO:0000313" key="3">
    <source>
        <dbReference type="Proteomes" id="UP001519349"/>
    </source>
</evidence>
<keyword evidence="1" id="KW-0812">Transmembrane</keyword>
<evidence type="ECO:0000256" key="1">
    <source>
        <dbReference type="SAM" id="Phobius"/>
    </source>
</evidence>
<reference evidence="2 3" key="1">
    <citation type="submission" date="2018-05" db="EMBL/GenBank/DDBJ databases">
        <title>Draft genome sequence of Streptococcus panodentis CCUG 70867T.</title>
        <authorList>
            <person name="Salva-Serra F."/>
            <person name="Mendez V."/>
            <person name="Jaen-Luchoro D."/>
            <person name="Gonzales-Siles L."/>
            <person name="Karlsson R."/>
            <person name="Engstrom-Jakobsson H."/>
            <person name="Busquets A."/>
            <person name="Gomila M."/>
            <person name="Pineiro-Iglesias B."/>
            <person name="Bennasar-Figueras A."/>
            <person name="Seeger M."/>
            <person name="Moore E."/>
        </authorList>
    </citation>
    <scope>NUCLEOTIDE SEQUENCE [LARGE SCALE GENOMIC DNA]</scope>
    <source>
        <strain evidence="2 3">CCUG 70867</strain>
    </source>
</reference>
<dbReference type="InterPro" id="IPR021214">
    <property type="entry name" value="DUF2568"/>
</dbReference>
<keyword evidence="1" id="KW-1133">Transmembrane helix</keyword>